<evidence type="ECO:0000256" key="1">
    <source>
        <dbReference type="SAM" id="Coils"/>
    </source>
</evidence>
<dbReference type="InterPro" id="IPR018392">
    <property type="entry name" value="LysM"/>
</dbReference>
<feature type="compositionally biased region" description="Polar residues" evidence="2">
    <location>
        <begin position="144"/>
        <end position="154"/>
    </location>
</feature>
<gene>
    <name evidence="4" type="ORF">Nkreftii_001445</name>
</gene>
<dbReference type="AlphaFoldDB" id="A0A7S8FD88"/>
<dbReference type="PROSITE" id="PS51782">
    <property type="entry name" value="LYSM"/>
    <property type="match status" value="1"/>
</dbReference>
<name>A0A7S8FD88_9BACT</name>
<dbReference type="Gene3D" id="3.10.350.10">
    <property type="entry name" value="LysM domain"/>
    <property type="match status" value="1"/>
</dbReference>
<accession>A0A7S8FD88</accession>
<dbReference type="KEGG" id="nkf:Nkreftii_001445"/>
<feature type="region of interest" description="Disordered" evidence="2">
    <location>
        <begin position="137"/>
        <end position="159"/>
    </location>
</feature>
<evidence type="ECO:0000313" key="5">
    <source>
        <dbReference type="Proteomes" id="UP000593737"/>
    </source>
</evidence>
<dbReference type="EMBL" id="CP047423">
    <property type="protein sequence ID" value="QPD03671.1"/>
    <property type="molecule type" value="Genomic_DNA"/>
</dbReference>
<dbReference type="CDD" id="cd00118">
    <property type="entry name" value="LysM"/>
    <property type="match status" value="1"/>
</dbReference>
<reference evidence="4 5" key="1">
    <citation type="journal article" date="2020" name="ISME J.">
        <title>Enrichment and physiological characterization of a novel comammox Nitrospira indicates ammonium inhibition of complete nitrification.</title>
        <authorList>
            <person name="Sakoula D."/>
            <person name="Koch H."/>
            <person name="Frank J."/>
            <person name="Jetten M.S.M."/>
            <person name="van Kessel M.A.H.J."/>
            <person name="Lucker S."/>
        </authorList>
    </citation>
    <scope>NUCLEOTIDE SEQUENCE [LARGE SCALE GENOMIC DNA]</scope>
    <source>
        <strain evidence="4">Comreactor17</strain>
    </source>
</reference>
<keyword evidence="1" id="KW-0175">Coiled coil</keyword>
<evidence type="ECO:0000259" key="3">
    <source>
        <dbReference type="PROSITE" id="PS51782"/>
    </source>
</evidence>
<dbReference type="PROSITE" id="PS51257">
    <property type="entry name" value="PROKAR_LIPOPROTEIN"/>
    <property type="match status" value="1"/>
</dbReference>
<proteinExistence type="predicted"/>
<organism evidence="4 5">
    <name type="scientific">Candidatus Nitrospira kreftii</name>
    <dbReference type="NCBI Taxonomy" id="2652173"/>
    <lineage>
        <taxon>Bacteria</taxon>
        <taxon>Pseudomonadati</taxon>
        <taxon>Nitrospirota</taxon>
        <taxon>Nitrospiria</taxon>
        <taxon>Nitrospirales</taxon>
        <taxon>Nitrospiraceae</taxon>
        <taxon>Nitrospira</taxon>
    </lineage>
</organism>
<evidence type="ECO:0000313" key="4">
    <source>
        <dbReference type="EMBL" id="QPD03671.1"/>
    </source>
</evidence>
<dbReference type="Proteomes" id="UP000593737">
    <property type="component" value="Chromosome"/>
</dbReference>
<dbReference type="Pfam" id="PF01476">
    <property type="entry name" value="LysM"/>
    <property type="match status" value="1"/>
</dbReference>
<feature type="domain" description="LysM" evidence="3">
    <location>
        <begin position="201"/>
        <end position="244"/>
    </location>
</feature>
<evidence type="ECO:0000256" key="2">
    <source>
        <dbReference type="SAM" id="MobiDB-lite"/>
    </source>
</evidence>
<dbReference type="Gene3D" id="1.10.287.1490">
    <property type="match status" value="1"/>
</dbReference>
<feature type="region of interest" description="Disordered" evidence="2">
    <location>
        <begin position="244"/>
        <end position="263"/>
    </location>
</feature>
<sequence length="263" mass="29388">MNNASQRKGVRWSMVNGALLFGMVACSPLEPILDPEISDFQLTVDTLRTSLRDAQRTITELQAEIDQQRQDYADVQIVRAQLEGTHREAERRLNEARHVIDLQREELAAARSEREQMRRTGAALQSQLRQLRKQLSKVGKQAKAETSPTATVSQRAERPELTRVVLEQEAQSDGEEALPGHISSAGVVPIVRESSTVATPVNITIKPGDTLWSLARRHHTSVMHLMAVNELPNDRIQVGQPLRLPELPTDAPEYEGMQSSALR</sequence>
<dbReference type="InterPro" id="IPR036779">
    <property type="entry name" value="LysM_dom_sf"/>
</dbReference>
<dbReference type="SUPFAM" id="SSF54106">
    <property type="entry name" value="LysM domain"/>
    <property type="match status" value="1"/>
</dbReference>
<dbReference type="SMART" id="SM00257">
    <property type="entry name" value="LysM"/>
    <property type="match status" value="1"/>
</dbReference>
<feature type="coiled-coil region" evidence="1">
    <location>
        <begin position="44"/>
        <end position="134"/>
    </location>
</feature>
<protein>
    <recommendedName>
        <fullName evidence="3">LysM domain-containing protein</fullName>
    </recommendedName>
</protein>